<dbReference type="Proteomes" id="UP000004703">
    <property type="component" value="Chromosome"/>
</dbReference>
<gene>
    <name evidence="2" type="ORF">SADFL11_1591</name>
</gene>
<evidence type="ECO:0000313" key="3">
    <source>
        <dbReference type="Proteomes" id="UP000004703"/>
    </source>
</evidence>
<feature type="region of interest" description="Disordered" evidence="1">
    <location>
        <begin position="11"/>
        <end position="31"/>
    </location>
</feature>
<evidence type="ECO:0000256" key="1">
    <source>
        <dbReference type="SAM" id="MobiDB-lite"/>
    </source>
</evidence>
<dbReference type="AlphaFoldDB" id="A0A5E8GXW0"/>
<dbReference type="RefSeq" id="WP_134852969.1">
    <property type="nucleotide sequence ID" value="NZ_CM011002.1"/>
</dbReference>
<organism evidence="2 3">
    <name type="scientific">Roseibium alexandrii (strain DSM 17067 / NCIMB 14079 / DFL-11)</name>
    <name type="common">Labrenzia alexandrii</name>
    <dbReference type="NCBI Taxonomy" id="244592"/>
    <lineage>
        <taxon>Bacteria</taxon>
        <taxon>Pseudomonadati</taxon>
        <taxon>Pseudomonadota</taxon>
        <taxon>Alphaproteobacteria</taxon>
        <taxon>Hyphomicrobiales</taxon>
        <taxon>Stappiaceae</taxon>
        <taxon>Roseibium</taxon>
    </lineage>
</organism>
<reference evidence="2 3" key="1">
    <citation type="submission" date="2008-01" db="EMBL/GenBank/DDBJ databases">
        <authorList>
            <person name="Wagner-Dobler I."/>
            <person name="Ferriera S."/>
            <person name="Johnson J."/>
            <person name="Kravitz S."/>
            <person name="Beeson K."/>
            <person name="Sutton G."/>
            <person name="Rogers Y.-H."/>
            <person name="Friedman R."/>
            <person name="Frazier M."/>
            <person name="Venter J.C."/>
        </authorList>
    </citation>
    <scope>NUCLEOTIDE SEQUENCE [LARGE SCALE GENOMIC DNA]</scope>
    <source>
        <strain evidence="3">DSM 17067 / NCIMB 14079 / DFL-11</strain>
    </source>
</reference>
<dbReference type="EMBL" id="ACCU02000003">
    <property type="protein sequence ID" value="EEE44304.2"/>
    <property type="molecule type" value="Genomic_DNA"/>
</dbReference>
<evidence type="ECO:0000313" key="2">
    <source>
        <dbReference type="EMBL" id="EEE44304.2"/>
    </source>
</evidence>
<protein>
    <submittedName>
        <fullName evidence="2">Uncharacterized protein</fullName>
    </submittedName>
</protein>
<sequence>MVAQIDKCAKRLRPPDDAVPTPAHMRKQALGVPDATTTKRYLQATVVDFLWNEVRLPAFVQCMTLKGDMMTDREKRKAEIKKEAERIKKVAENSSTGGQLGGTFFGQEHDGGMNAGRG</sequence>
<name>A0A5E8GXW0_ROSAD</name>
<reference evidence="2 3" key="2">
    <citation type="submission" date="2013-04" db="EMBL/GenBank/DDBJ databases">
        <authorList>
            <person name="Fiebig A."/>
            <person name="Pradella S."/>
            <person name="Wagner-Doebler I."/>
        </authorList>
    </citation>
    <scope>NUCLEOTIDE SEQUENCE [LARGE SCALE GENOMIC DNA]</scope>
    <source>
        <strain evidence="3">DSM 17067 / NCIMB 14079 / DFL-11</strain>
    </source>
</reference>
<feature type="region of interest" description="Disordered" evidence="1">
    <location>
        <begin position="89"/>
        <end position="118"/>
    </location>
</feature>
<comment type="caution">
    <text evidence="2">The sequence shown here is derived from an EMBL/GenBank/DDBJ whole genome shotgun (WGS) entry which is preliminary data.</text>
</comment>
<proteinExistence type="predicted"/>
<accession>A0A5E8GXW0</accession>